<reference evidence="1" key="1">
    <citation type="submission" date="2020-04" db="EMBL/GenBank/DDBJ databases">
        <authorList>
            <person name="Chiriac C."/>
            <person name="Salcher M."/>
            <person name="Ghai R."/>
            <person name="Kavagutti S V."/>
        </authorList>
    </citation>
    <scope>NUCLEOTIDE SEQUENCE</scope>
</reference>
<evidence type="ECO:0000313" key="2">
    <source>
        <dbReference type="EMBL" id="CAB4155679.1"/>
    </source>
</evidence>
<dbReference type="EMBL" id="LR796441">
    <property type="protein sequence ID" value="CAB4144960.1"/>
    <property type="molecule type" value="Genomic_DNA"/>
</dbReference>
<name>A0A6J5MIF9_9CAUD</name>
<protein>
    <submittedName>
        <fullName evidence="1">Uncharacterized protein</fullName>
    </submittedName>
</protein>
<sequence length="124" mass="14370">MQLINTYVHPQDIAKRAYQHFRGQFNQHFTNMQISSSSYSYNKQGVAKTCTQICTVELERLEPYQACTFRMDVDMAGDQANIQIIGSGVHDLYVFPSDADALELWLIQFKTHLRKEFSKDNNND</sequence>
<dbReference type="EMBL" id="LR796634">
    <property type="protein sequence ID" value="CAB4155679.1"/>
    <property type="molecule type" value="Genomic_DNA"/>
</dbReference>
<accession>A0A6J5MIF9</accession>
<gene>
    <name evidence="1" type="ORF">UFOVP467_20</name>
    <name evidence="2" type="ORF">UFOVP657_14</name>
</gene>
<evidence type="ECO:0000313" key="1">
    <source>
        <dbReference type="EMBL" id="CAB4144960.1"/>
    </source>
</evidence>
<proteinExistence type="predicted"/>
<organism evidence="1">
    <name type="scientific">uncultured Caudovirales phage</name>
    <dbReference type="NCBI Taxonomy" id="2100421"/>
    <lineage>
        <taxon>Viruses</taxon>
        <taxon>Duplodnaviria</taxon>
        <taxon>Heunggongvirae</taxon>
        <taxon>Uroviricota</taxon>
        <taxon>Caudoviricetes</taxon>
        <taxon>Peduoviridae</taxon>
        <taxon>Maltschvirus</taxon>
        <taxon>Maltschvirus maltsch</taxon>
    </lineage>
</organism>